<name>A0ABR4YLH6_9BACT</name>
<keyword evidence="3" id="KW-1185">Reference proteome</keyword>
<evidence type="ECO:0000313" key="3">
    <source>
        <dbReference type="Proteomes" id="UP000030889"/>
    </source>
</evidence>
<reference evidence="2 3" key="1">
    <citation type="submission" date="2014-09" db="EMBL/GenBank/DDBJ databases">
        <title>Alistipes sp. 627, sp. nov., a novel member of the family Rikenellaceae isolated from human faeces.</title>
        <authorList>
            <person name="Shkoporov A.N."/>
            <person name="Chaplin A.V."/>
            <person name="Motuzova O.V."/>
            <person name="Kafarskaia L.I."/>
            <person name="Khokhlova E.V."/>
            <person name="Efimov B.A."/>
        </authorList>
    </citation>
    <scope>NUCLEOTIDE SEQUENCE [LARGE SCALE GENOMIC DNA]</scope>
    <source>
        <strain evidence="2 3">627</strain>
    </source>
</reference>
<feature type="region of interest" description="Disordered" evidence="1">
    <location>
        <begin position="190"/>
        <end position="215"/>
    </location>
</feature>
<evidence type="ECO:0000256" key="1">
    <source>
        <dbReference type="SAM" id="MobiDB-lite"/>
    </source>
</evidence>
<feature type="compositionally biased region" description="Basic residues" evidence="1">
    <location>
        <begin position="200"/>
        <end position="215"/>
    </location>
</feature>
<dbReference type="EMBL" id="JRGF01000001">
    <property type="protein sequence ID" value="KHE42987.1"/>
    <property type="molecule type" value="Genomic_DNA"/>
</dbReference>
<accession>A0ABR4YLH6</accession>
<dbReference type="Proteomes" id="UP000030889">
    <property type="component" value="Unassembled WGS sequence"/>
</dbReference>
<sequence length="215" mass="25471">MEKNYNIYRKNLQLPEYGRHIHQMVDNLMAIEDRDERNRKARVVINVMGNLNPLLRDTPEFTHKLWDHMFIMSDFKLDVDSPYPIPTSMTLTPVPRRMDYPDEKVGLKHYGKYVKKVIRSLEGVRDQEAVQEVLGDIARYMRTKSYEYNQEHPNNEAIIKEIKRMSDYRISVDEDALSLIKSEYKQAPVRSKKPLYANKKNGKNNKGPQRHNYSK</sequence>
<comment type="caution">
    <text evidence="2">The sequence shown here is derived from an EMBL/GenBank/DDBJ whole genome shotgun (WGS) entry which is preliminary data.</text>
</comment>
<dbReference type="Pfam" id="PF14123">
    <property type="entry name" value="DUF4290"/>
    <property type="match status" value="1"/>
</dbReference>
<dbReference type="InterPro" id="IPR025632">
    <property type="entry name" value="DUF4290"/>
</dbReference>
<protein>
    <recommendedName>
        <fullName evidence="4">Methionyl-tRNA formyltransferase</fullName>
    </recommendedName>
</protein>
<evidence type="ECO:0008006" key="4">
    <source>
        <dbReference type="Google" id="ProtNLM"/>
    </source>
</evidence>
<proteinExistence type="predicted"/>
<dbReference type="RefSeq" id="WP_022063493.1">
    <property type="nucleotide sequence ID" value="NZ_JRGF01000001.1"/>
</dbReference>
<organism evidence="2 3">
    <name type="scientific">Alistipes inops</name>
    <dbReference type="NCBI Taxonomy" id="1501391"/>
    <lineage>
        <taxon>Bacteria</taxon>
        <taxon>Pseudomonadati</taxon>
        <taxon>Bacteroidota</taxon>
        <taxon>Bacteroidia</taxon>
        <taxon>Bacteroidales</taxon>
        <taxon>Rikenellaceae</taxon>
        <taxon>Alistipes</taxon>
    </lineage>
</organism>
<evidence type="ECO:0000313" key="2">
    <source>
        <dbReference type="EMBL" id="KHE42987.1"/>
    </source>
</evidence>
<gene>
    <name evidence="2" type="ORF">LG35_00555</name>
</gene>